<proteinExistence type="predicted"/>
<name>A0A674ACT1_SALTR</name>
<evidence type="ECO:0000256" key="6">
    <source>
        <dbReference type="SAM" id="Phobius"/>
    </source>
</evidence>
<evidence type="ECO:0000256" key="3">
    <source>
        <dbReference type="ARBA" id="ARBA00022840"/>
    </source>
</evidence>
<dbReference type="Proteomes" id="UP000472277">
    <property type="component" value="Chromosome 5"/>
</dbReference>
<dbReference type="GeneTree" id="ENSGT00940000158042"/>
<evidence type="ECO:0000256" key="5">
    <source>
        <dbReference type="SAM" id="MobiDB-lite"/>
    </source>
</evidence>
<dbReference type="PROSITE" id="PS00108">
    <property type="entry name" value="PROTEIN_KINASE_ST"/>
    <property type="match status" value="1"/>
</dbReference>
<dbReference type="InterPro" id="IPR050235">
    <property type="entry name" value="CK1_Ser-Thr_kinase"/>
</dbReference>
<keyword evidence="2 4" id="KW-0547">Nucleotide-binding</keyword>
<sequence>MVLRMCQVIEDSMAVPTLKSWVNNTFLWIFCLTFCPRAELLLLASPMAPPRKRALPAPLPDGFTLIDTEKKQWKLGRIIGQGGFGLIYLASQDMEMPVGEDSHFVIKVEYHENGPLFSELKFYQRAAKPENKRDPIPHNDACSSAGPLTTCQSGGEPASTPRQASCSLLQRWMRSKTLDFLGIPAYWGSGLAEHNGTRYRFMVMDRLGSDLQKVCDRNGGKLKKHTVLQLGRVLLDVLEYIHDNEYVHADIKAANLMLGHTDPDKVYLADYGLSYRYSPDGVHKEYKNNPKKGHNGTIEYTSIDAHNGVAPSRRGDLEVLGFCLLHWLCGALPWDSVLKNPIQVQEAKTRLMGNLPGSVQELSVGGACTDELASFLLSVKALEYKDRPDYQRLRELLSEGGPRASGGQGRLDLSVPRGAMSGGSSTRGSDWPDRGKKAGRGRGSSKLKPVVVEDEESDEEDEKMELDEARPKPVPPKGVKKAGRAKPATRGASKPKPVYVDDDSDEEKMEIEEGRPKPVPSRYIRGPPVFNPQSEHGKAGRARGSSKPKSVYVEDDESEEEMERPRPVPSQYIRGPPKSKPQPEQAKTSTQTKRRVRKIVAVTSRPQVNHRLSHPRESTTPTKSKLGQTHDDQWEDHSQTHWEKHLYKEDGSENFNHDHQCGGKSQKHNPPESDHWENPIHIYDRGEWEEYSHKDHNQRTEPSPKQNSGCNVIMYCSALVVFLFLSLAFLFTLADGPE</sequence>
<dbReference type="InterPro" id="IPR011009">
    <property type="entry name" value="Kinase-like_dom_sf"/>
</dbReference>
<feature type="compositionally biased region" description="Polar residues" evidence="5">
    <location>
        <begin position="618"/>
        <end position="627"/>
    </location>
</feature>
<feature type="compositionally biased region" description="Acidic residues" evidence="5">
    <location>
        <begin position="452"/>
        <end position="465"/>
    </location>
</feature>
<dbReference type="Ensembl" id="ENSSTUT00000059601.1">
    <property type="protein sequence ID" value="ENSSTUP00000056880.1"/>
    <property type="gene ID" value="ENSSTUG00000024264.1"/>
</dbReference>
<accession>A0A674ACT1</accession>
<feature type="binding site" evidence="4">
    <location>
        <position position="107"/>
    </location>
    <ligand>
        <name>ATP</name>
        <dbReference type="ChEBI" id="CHEBI:30616"/>
    </ligand>
</feature>
<evidence type="ECO:0000313" key="9">
    <source>
        <dbReference type="Proteomes" id="UP000472277"/>
    </source>
</evidence>
<keyword evidence="9" id="KW-1185">Reference proteome</keyword>
<feature type="compositionally biased region" description="Basic and acidic residues" evidence="5">
    <location>
        <begin position="651"/>
        <end position="661"/>
    </location>
</feature>
<feature type="compositionally biased region" description="Acidic residues" evidence="5">
    <location>
        <begin position="553"/>
        <end position="562"/>
    </location>
</feature>
<feature type="region of interest" description="Disordered" evidence="5">
    <location>
        <begin position="651"/>
        <end position="678"/>
    </location>
</feature>
<dbReference type="GO" id="GO:0035176">
    <property type="term" value="P:social behavior"/>
    <property type="evidence" value="ECO:0007669"/>
    <property type="project" value="Ensembl"/>
</dbReference>
<dbReference type="PROSITE" id="PS00107">
    <property type="entry name" value="PROTEIN_KINASE_ATP"/>
    <property type="match status" value="1"/>
</dbReference>
<keyword evidence="6" id="KW-1133">Transmembrane helix</keyword>
<dbReference type="GO" id="GO:0005524">
    <property type="term" value="F:ATP binding"/>
    <property type="evidence" value="ECO:0007669"/>
    <property type="project" value="UniProtKB-UniRule"/>
</dbReference>
<reference evidence="8" key="1">
    <citation type="submission" date="2025-08" db="UniProtKB">
        <authorList>
            <consortium name="Ensembl"/>
        </authorList>
    </citation>
    <scope>IDENTIFICATION</scope>
</reference>
<dbReference type="Gene3D" id="1.10.510.10">
    <property type="entry name" value="Transferase(Phosphotransferase) domain 1"/>
    <property type="match status" value="1"/>
</dbReference>
<feature type="domain" description="Protein kinase" evidence="7">
    <location>
        <begin position="73"/>
        <end position="397"/>
    </location>
</feature>
<dbReference type="PROSITE" id="PS50011">
    <property type="entry name" value="PROTEIN_KINASE_DOM"/>
    <property type="match status" value="1"/>
</dbReference>
<dbReference type="GO" id="GO:0004674">
    <property type="term" value="F:protein serine/threonine kinase activity"/>
    <property type="evidence" value="ECO:0007669"/>
    <property type="project" value="UniProtKB-EC"/>
</dbReference>
<keyword evidence="3 4" id="KW-0067">ATP-binding</keyword>
<protein>
    <recommendedName>
        <fullName evidence="1">non-specific serine/threonine protein kinase</fullName>
        <ecNumber evidence="1">2.7.11.1</ecNumber>
    </recommendedName>
</protein>
<dbReference type="PANTHER" id="PTHR11909">
    <property type="entry name" value="CASEIN KINASE-RELATED"/>
    <property type="match status" value="1"/>
</dbReference>
<dbReference type="InParanoid" id="A0A674ACT1"/>
<dbReference type="InterPro" id="IPR008271">
    <property type="entry name" value="Ser/Thr_kinase_AS"/>
</dbReference>
<keyword evidence="6" id="KW-0812">Transmembrane</keyword>
<evidence type="ECO:0000259" key="7">
    <source>
        <dbReference type="PROSITE" id="PS50011"/>
    </source>
</evidence>
<feature type="transmembrane region" description="Helical" evidence="6">
    <location>
        <begin position="712"/>
        <end position="734"/>
    </location>
</feature>
<feature type="compositionally biased region" description="Acidic residues" evidence="5">
    <location>
        <begin position="500"/>
        <end position="510"/>
    </location>
</feature>
<dbReference type="Pfam" id="PF00069">
    <property type="entry name" value="Pkinase"/>
    <property type="match status" value="1"/>
</dbReference>
<feature type="compositionally biased region" description="Basic and acidic residues" evidence="5">
    <location>
        <begin position="669"/>
        <end position="678"/>
    </location>
</feature>
<dbReference type="SUPFAM" id="SSF56112">
    <property type="entry name" value="Protein kinase-like (PK-like)"/>
    <property type="match status" value="1"/>
</dbReference>
<keyword evidence="6" id="KW-0472">Membrane</keyword>
<reference evidence="8" key="2">
    <citation type="submission" date="2025-09" db="UniProtKB">
        <authorList>
            <consortium name="Ensembl"/>
        </authorList>
    </citation>
    <scope>IDENTIFICATION</scope>
</reference>
<dbReference type="InterPro" id="IPR000719">
    <property type="entry name" value="Prot_kinase_dom"/>
</dbReference>
<dbReference type="SMART" id="SM00220">
    <property type="entry name" value="S_TKc"/>
    <property type="match status" value="1"/>
</dbReference>
<dbReference type="GO" id="GO:0002118">
    <property type="term" value="P:aggressive behavior"/>
    <property type="evidence" value="ECO:0007669"/>
    <property type="project" value="Ensembl"/>
</dbReference>
<feature type="region of interest" description="Disordered" evidence="5">
    <location>
        <begin position="397"/>
        <end position="634"/>
    </location>
</feature>
<gene>
    <name evidence="8" type="primary">VRK2</name>
    <name evidence="8" type="synonym">vrk2</name>
</gene>
<organism evidence="8 9">
    <name type="scientific">Salmo trutta</name>
    <name type="common">Brown trout</name>
    <dbReference type="NCBI Taxonomy" id="8032"/>
    <lineage>
        <taxon>Eukaryota</taxon>
        <taxon>Metazoa</taxon>
        <taxon>Chordata</taxon>
        <taxon>Craniata</taxon>
        <taxon>Vertebrata</taxon>
        <taxon>Euteleostomi</taxon>
        <taxon>Actinopterygii</taxon>
        <taxon>Neopterygii</taxon>
        <taxon>Teleostei</taxon>
        <taxon>Protacanthopterygii</taxon>
        <taxon>Salmoniformes</taxon>
        <taxon>Salmonidae</taxon>
        <taxon>Salmoninae</taxon>
        <taxon>Salmo</taxon>
    </lineage>
</organism>
<dbReference type="EC" id="2.7.11.1" evidence="1"/>
<evidence type="ECO:0000313" key="8">
    <source>
        <dbReference type="Ensembl" id="ENSSTUP00000056880.1"/>
    </source>
</evidence>
<dbReference type="FunCoup" id="A0A674ACT1">
    <property type="interactions" value="1908"/>
</dbReference>
<dbReference type="InterPro" id="IPR017441">
    <property type="entry name" value="Protein_kinase_ATP_BS"/>
</dbReference>
<evidence type="ECO:0000256" key="4">
    <source>
        <dbReference type="PROSITE-ProRule" id="PRU10141"/>
    </source>
</evidence>
<dbReference type="AlphaFoldDB" id="A0A674ACT1"/>
<evidence type="ECO:0000256" key="2">
    <source>
        <dbReference type="ARBA" id="ARBA00022741"/>
    </source>
</evidence>
<evidence type="ECO:0000256" key="1">
    <source>
        <dbReference type="ARBA" id="ARBA00012513"/>
    </source>
</evidence>